<dbReference type="HOGENOM" id="CLU_023057_1_1_1"/>
<sequence length="583" mass="62960">MPEHDALVLAYSHLRDFPRATDALQILRRVASLVKPLMRARKWKVRELSEFYPDQANLLGLNINKGQKILLRLRYPGDATLFLPTEQIADTMLHELAHIVHGPHDATFHSLWNQLRDEHVALAIKGYTGESFLSDGRRLGGSGGGHRLSASSSSQRSAPMAEARRLAKAAAERRQRTSDKDRTRPSSTTNGGGHRLGGSSASAPPPSSFNDLRRAVADAVARRNSHTPQTLTGCATDGPQYSDQARAVLVEQASRNGFRTQAEEDAANDAAISQALWELVQEDERRRLGDRYVPPTAEHPEGGGGWLTAQGEGLSPIVIDDDDDDDDDVAVVNVPPPPRPPPSRRPVSMPPKPTPPPPPPTRSVHTSRPRASSSSKPKPPAARSTPSSSTSRGWSCHVCTLHNPSSFLCCDVCGTERRTDDSKSKGKEPSTHRQAPPIPHLTHPSRHLVHSSLKSRPPPPPPKRSSAQASAASATIARVSAMAQHNHVGQQKSKKKVTFTPSTYGGSITSATSSSIRARPATPPSSSHGSTRRTAPPQPASTSSVSASTRSETWMCTNCWGHMGQQMAGCAQCGKPREQWQGQ</sequence>
<dbReference type="VEuPathDB" id="FungiDB:F503_02862"/>
<feature type="region of interest" description="Disordered" evidence="5">
    <location>
        <begin position="138"/>
        <end position="239"/>
    </location>
</feature>
<evidence type="ECO:0000259" key="6">
    <source>
        <dbReference type="PROSITE" id="PS50199"/>
    </source>
</evidence>
<dbReference type="OMA" id="GTLCEFY"/>
<keyword evidence="3" id="KW-0862">Zinc</keyword>
<dbReference type="Proteomes" id="UP000016923">
    <property type="component" value="Unassembled WGS sequence"/>
</dbReference>
<feature type="compositionally biased region" description="Low complexity" evidence="5">
    <location>
        <begin position="464"/>
        <end position="483"/>
    </location>
</feature>
<reference evidence="8 9" key="1">
    <citation type="journal article" date="2013" name="BMC Genomics">
        <title>The genome and transcriptome of the pine saprophyte Ophiostoma piceae, and a comparison with the bark beetle-associated pine pathogen Grosmannia clavigera.</title>
        <authorList>
            <person name="Haridas S."/>
            <person name="Wang Y."/>
            <person name="Lim L."/>
            <person name="Massoumi Alamouti S."/>
            <person name="Jackman S."/>
            <person name="Docking R."/>
            <person name="Robertson G."/>
            <person name="Birol I."/>
            <person name="Bohlmann J."/>
            <person name="Breuil C."/>
        </authorList>
    </citation>
    <scope>NUCLEOTIDE SEQUENCE [LARGE SCALE GENOMIC DNA]</scope>
    <source>
        <strain evidence="8 9">UAMH 11346</strain>
    </source>
</reference>
<dbReference type="InterPro" id="IPR013536">
    <property type="entry name" value="WLM_dom"/>
</dbReference>
<dbReference type="GO" id="GO:0008237">
    <property type="term" value="F:metallopeptidase activity"/>
    <property type="evidence" value="ECO:0007669"/>
    <property type="project" value="TreeGrafter"/>
</dbReference>
<dbReference type="eggNOG" id="KOG1558">
    <property type="taxonomic scope" value="Eukaryota"/>
</dbReference>
<dbReference type="PROSITE" id="PS01358">
    <property type="entry name" value="ZF_RANBP2_1"/>
    <property type="match status" value="1"/>
</dbReference>
<evidence type="ECO:0000313" key="9">
    <source>
        <dbReference type="Proteomes" id="UP000016923"/>
    </source>
</evidence>
<dbReference type="GO" id="GO:0005634">
    <property type="term" value="C:nucleus"/>
    <property type="evidence" value="ECO:0007669"/>
    <property type="project" value="TreeGrafter"/>
</dbReference>
<evidence type="ECO:0000259" key="7">
    <source>
        <dbReference type="PROSITE" id="PS51397"/>
    </source>
</evidence>
<dbReference type="PANTHER" id="PTHR46622:SF1">
    <property type="entry name" value="DNA-DEPENDENT METALLOPROTEASE WSS1"/>
    <property type="match status" value="1"/>
</dbReference>
<dbReference type="Pfam" id="PF08325">
    <property type="entry name" value="WLM"/>
    <property type="match status" value="1"/>
</dbReference>
<feature type="compositionally biased region" description="Low complexity" evidence="5">
    <location>
        <begin position="362"/>
        <end position="391"/>
    </location>
</feature>
<evidence type="ECO:0000256" key="4">
    <source>
        <dbReference type="PROSITE-ProRule" id="PRU00322"/>
    </source>
</evidence>
<dbReference type="PROSITE" id="PS50199">
    <property type="entry name" value="ZF_RANBP2_2"/>
    <property type="match status" value="1"/>
</dbReference>
<protein>
    <submittedName>
        <fullName evidence="8">Zinc ion binding protein</fullName>
    </submittedName>
</protein>
<feature type="region of interest" description="Disordered" evidence="5">
    <location>
        <begin position="291"/>
        <end position="396"/>
    </location>
</feature>
<keyword evidence="2 4" id="KW-0863">Zinc-finger</keyword>
<dbReference type="GO" id="GO:0006281">
    <property type="term" value="P:DNA repair"/>
    <property type="evidence" value="ECO:0007669"/>
    <property type="project" value="TreeGrafter"/>
</dbReference>
<dbReference type="InterPro" id="IPR001876">
    <property type="entry name" value="Znf_RanBP2"/>
</dbReference>
<dbReference type="EMBL" id="KE148154">
    <property type="protein sequence ID" value="EPE06033.1"/>
    <property type="molecule type" value="Genomic_DNA"/>
</dbReference>
<feature type="compositionally biased region" description="Pro residues" evidence="5">
    <location>
        <begin position="334"/>
        <end position="361"/>
    </location>
</feature>
<dbReference type="AlphaFoldDB" id="S3CI45"/>
<feature type="compositionally biased region" description="Polar residues" evidence="5">
    <location>
        <begin position="524"/>
        <end position="533"/>
    </location>
</feature>
<feature type="region of interest" description="Disordered" evidence="5">
    <location>
        <begin position="416"/>
        <end position="550"/>
    </location>
</feature>
<feature type="compositionally biased region" description="Low complexity" evidence="5">
    <location>
        <begin position="505"/>
        <end position="519"/>
    </location>
</feature>
<evidence type="ECO:0000256" key="1">
    <source>
        <dbReference type="ARBA" id="ARBA00022723"/>
    </source>
</evidence>
<feature type="compositionally biased region" description="Low complexity" evidence="5">
    <location>
        <begin position="540"/>
        <end position="550"/>
    </location>
</feature>
<keyword evidence="1" id="KW-0479">Metal-binding</keyword>
<organism evidence="8 9">
    <name type="scientific">Ophiostoma piceae (strain UAMH 11346)</name>
    <name type="common">Sap stain fungus</name>
    <dbReference type="NCBI Taxonomy" id="1262450"/>
    <lineage>
        <taxon>Eukaryota</taxon>
        <taxon>Fungi</taxon>
        <taxon>Dikarya</taxon>
        <taxon>Ascomycota</taxon>
        <taxon>Pezizomycotina</taxon>
        <taxon>Sordariomycetes</taxon>
        <taxon>Sordariomycetidae</taxon>
        <taxon>Ophiostomatales</taxon>
        <taxon>Ophiostomataceae</taxon>
        <taxon>Ophiostoma</taxon>
    </lineage>
</organism>
<dbReference type="OrthoDB" id="261960at2759"/>
<evidence type="ECO:0000313" key="8">
    <source>
        <dbReference type="EMBL" id="EPE06033.1"/>
    </source>
</evidence>
<feature type="compositionally biased region" description="Basic and acidic residues" evidence="5">
    <location>
        <begin position="416"/>
        <end position="431"/>
    </location>
</feature>
<dbReference type="PROSITE" id="PS51397">
    <property type="entry name" value="WLM"/>
    <property type="match status" value="1"/>
</dbReference>
<proteinExistence type="predicted"/>
<feature type="compositionally biased region" description="Low complexity" evidence="5">
    <location>
        <begin position="147"/>
        <end position="161"/>
    </location>
</feature>
<gene>
    <name evidence="8" type="ORF">F503_02862</name>
</gene>
<feature type="domain" description="WLM" evidence="7">
    <location>
        <begin position="1"/>
        <end position="176"/>
    </location>
</feature>
<dbReference type="STRING" id="1262450.S3CI45"/>
<feature type="compositionally biased region" description="Polar residues" evidence="5">
    <location>
        <begin position="226"/>
        <end position="239"/>
    </location>
</feature>
<feature type="compositionally biased region" description="Basic and acidic residues" evidence="5">
    <location>
        <begin position="162"/>
        <end position="184"/>
    </location>
</feature>
<dbReference type="GO" id="GO:0008270">
    <property type="term" value="F:zinc ion binding"/>
    <property type="evidence" value="ECO:0007669"/>
    <property type="project" value="UniProtKB-KW"/>
</dbReference>
<dbReference type="PANTHER" id="PTHR46622">
    <property type="entry name" value="DNA-DEPENDENT METALLOPROTEASE WSS1"/>
    <property type="match status" value="1"/>
</dbReference>
<name>S3CI45_OPHP1</name>
<evidence type="ECO:0000256" key="3">
    <source>
        <dbReference type="ARBA" id="ARBA00022833"/>
    </source>
</evidence>
<feature type="domain" description="RanBP2-type" evidence="6">
    <location>
        <begin position="390"/>
        <end position="419"/>
    </location>
</feature>
<evidence type="ECO:0000256" key="2">
    <source>
        <dbReference type="ARBA" id="ARBA00022771"/>
    </source>
</evidence>
<feature type="compositionally biased region" description="Acidic residues" evidence="5">
    <location>
        <begin position="319"/>
        <end position="329"/>
    </location>
</feature>
<evidence type="ECO:0000256" key="5">
    <source>
        <dbReference type="SAM" id="MobiDB-lite"/>
    </source>
</evidence>
<dbReference type="InterPro" id="IPR053000">
    <property type="entry name" value="WSS1-like_metalloprotease"/>
</dbReference>
<dbReference type="Gene3D" id="2.30.30.380">
    <property type="entry name" value="Zn-finger domain of Sec23/24"/>
    <property type="match status" value="1"/>
</dbReference>
<keyword evidence="9" id="KW-1185">Reference proteome</keyword>
<accession>S3CI45</accession>